<sequence length="241" mass="28767">MIEDKIINISNSQWFKSMDSYPVSMDEMRLLISIMDKTSLFKKYDLSKIKFMSINKLNVLCAILRINNKMINGYINYVVNNIFIDKLKYLSKEKIFIDQLTQDIDNYVRETIKDNFNMDTNLINTFGLFLNATFKKPFYKNFIDKKIEENNSNNNFEIKFEISNDINNNIINEFTTYTRTNIIEPYETITLFLNCVFDDDYEDELINEIMTSLSKYINLNSIFKENCLEIEIYNEQKLNYC</sequence>
<dbReference type="GeneID" id="80558390"/>
<accession>A0ABN6EC60</accession>
<organism evidence="1 2">
    <name type="scientific">Cotonvirus japonicus</name>
    <dbReference type="NCBI Taxonomy" id="2811091"/>
    <lineage>
        <taxon>Viruses</taxon>
        <taxon>Varidnaviria</taxon>
        <taxon>Bamfordvirae</taxon>
        <taxon>Nucleocytoviricota</taxon>
        <taxon>Megaviricetes</taxon>
        <taxon>Imitervirales</taxon>
        <taxon>Mimiviridae</taxon>
        <taxon>Megamimivirinae</taxon>
        <taxon>Cotonvirus</taxon>
        <taxon>Cotonvirus japonicum</taxon>
    </lineage>
</organism>
<reference evidence="1 2" key="1">
    <citation type="submission" date="2021-02" db="EMBL/GenBank/DDBJ databases">
        <title>Cotonvirus japonicus, which uses Golgi apparatus of host cells for its virion factory, phylogenetically links tailed tupanvirus and icosahedral mimivirus.</title>
        <authorList>
            <person name="Takahashi H."/>
            <person name="Fukaya S."/>
            <person name="Song C."/>
            <person name="Murata K."/>
            <person name="Takemura M."/>
        </authorList>
    </citation>
    <scope>NUCLEOTIDE SEQUENCE [LARGE SCALE GENOMIC DNA]</scope>
</reference>
<name>A0ABN6EC60_9VIRU</name>
<dbReference type="EMBL" id="AP024483">
    <property type="protein sequence ID" value="BCS83185.1"/>
    <property type="molecule type" value="Genomic_DNA"/>
</dbReference>
<evidence type="ECO:0000313" key="1">
    <source>
        <dbReference type="EMBL" id="BCS83185.1"/>
    </source>
</evidence>
<dbReference type="Proteomes" id="UP001321479">
    <property type="component" value="Segment"/>
</dbReference>
<keyword evidence="2" id="KW-1185">Reference proteome</keyword>
<dbReference type="RefSeq" id="YP_010841793.1">
    <property type="nucleotide sequence ID" value="NC_079139.1"/>
</dbReference>
<evidence type="ECO:0000313" key="2">
    <source>
        <dbReference type="Proteomes" id="UP001321479"/>
    </source>
</evidence>
<proteinExistence type="predicted"/>
<protein>
    <submittedName>
        <fullName evidence="1">ORFan, which is homologous to Tupanvirus soda lake</fullName>
    </submittedName>
</protein>